<gene>
    <name evidence="2" type="ORF">ACAOBT_LOCUS11179</name>
</gene>
<evidence type="ECO:0000313" key="3">
    <source>
        <dbReference type="Proteomes" id="UP001152888"/>
    </source>
</evidence>
<keyword evidence="1" id="KW-0472">Membrane</keyword>
<comment type="caution">
    <text evidence="2">The sequence shown here is derived from an EMBL/GenBank/DDBJ whole genome shotgun (WGS) entry which is preliminary data.</text>
</comment>
<dbReference type="PANTHER" id="PTHR38337">
    <property type="entry name" value="AGAP010540-PA"/>
    <property type="match status" value="1"/>
</dbReference>
<feature type="transmembrane region" description="Helical" evidence="1">
    <location>
        <begin position="280"/>
        <end position="299"/>
    </location>
</feature>
<feature type="transmembrane region" description="Helical" evidence="1">
    <location>
        <begin position="240"/>
        <end position="260"/>
    </location>
</feature>
<sequence length="491" mass="56618">MNLYLQQEKKYCNTKFFPPCSMNRVVCTFLLWLVEGVEFNVNVMAGDGDNKTRVNLNSSTNLDQETDIEVCDICIVPESSTHLTVTTVLLYCKQKILNPYLRLLSFMGLRSLLNERESSFFLKVFNYFYTATAILFMIIGYILQYMSCFRRDRGFWYVITSDTRYTKTSVNAIFLETCEGSLIFTFVIPSILHFAAYLHAIYVFRSGDDEQLPVLMERVFLITTNLSSSFITQKKLVRTLWFYIIFSVLWMISCFAVVNFMMTVGNINFKWLEDDTTGSWGVWLMKILLVMCTLAHDMVQATIISNYCLQAELLTNYALFLKEKLLQQSVVPLEWMREIEDFKKLLDYFNGKVAHSVCILTIINISFSCSGLLWITNLDHIDRETLSGFSFSILNIALWCFIAVSPFIQAARLSHACQKLKTSGQEARTRPYVHLDTPTIELDSILLYTTSLSISGKLYFTSITGRRICLYMTIVAIILLVLGQCHYLVFK</sequence>
<dbReference type="AlphaFoldDB" id="A0A9P0PCQ5"/>
<dbReference type="PANTHER" id="PTHR38337:SF1">
    <property type="entry name" value="GUSTATORY RECEPTOR"/>
    <property type="match status" value="1"/>
</dbReference>
<dbReference type="Proteomes" id="UP001152888">
    <property type="component" value="Unassembled WGS sequence"/>
</dbReference>
<protein>
    <submittedName>
        <fullName evidence="2">Uncharacterized protein</fullName>
    </submittedName>
</protein>
<name>A0A9P0PCQ5_ACAOB</name>
<organism evidence="2 3">
    <name type="scientific">Acanthoscelides obtectus</name>
    <name type="common">Bean weevil</name>
    <name type="synonym">Bruchus obtectus</name>
    <dbReference type="NCBI Taxonomy" id="200917"/>
    <lineage>
        <taxon>Eukaryota</taxon>
        <taxon>Metazoa</taxon>
        <taxon>Ecdysozoa</taxon>
        <taxon>Arthropoda</taxon>
        <taxon>Hexapoda</taxon>
        <taxon>Insecta</taxon>
        <taxon>Pterygota</taxon>
        <taxon>Neoptera</taxon>
        <taxon>Endopterygota</taxon>
        <taxon>Coleoptera</taxon>
        <taxon>Polyphaga</taxon>
        <taxon>Cucujiformia</taxon>
        <taxon>Chrysomeloidea</taxon>
        <taxon>Chrysomelidae</taxon>
        <taxon>Bruchinae</taxon>
        <taxon>Bruchini</taxon>
        <taxon>Acanthoscelides</taxon>
    </lineage>
</organism>
<feature type="transmembrane region" description="Helical" evidence="1">
    <location>
        <begin position="120"/>
        <end position="143"/>
    </location>
</feature>
<reference evidence="2" key="1">
    <citation type="submission" date="2022-03" db="EMBL/GenBank/DDBJ databases">
        <authorList>
            <person name="Sayadi A."/>
        </authorList>
    </citation>
    <scope>NUCLEOTIDE SEQUENCE</scope>
</reference>
<proteinExistence type="predicted"/>
<feature type="transmembrane region" description="Helical" evidence="1">
    <location>
        <begin position="182"/>
        <end position="204"/>
    </location>
</feature>
<evidence type="ECO:0000256" key="1">
    <source>
        <dbReference type="SAM" id="Phobius"/>
    </source>
</evidence>
<keyword evidence="1" id="KW-1133">Transmembrane helix</keyword>
<feature type="transmembrane region" description="Helical" evidence="1">
    <location>
        <begin position="388"/>
        <end position="411"/>
    </location>
</feature>
<feature type="transmembrane region" description="Helical" evidence="1">
    <location>
        <begin position="353"/>
        <end position="376"/>
    </location>
</feature>
<dbReference type="OrthoDB" id="6020333at2759"/>
<feature type="transmembrane region" description="Helical" evidence="1">
    <location>
        <begin position="468"/>
        <end position="489"/>
    </location>
</feature>
<accession>A0A9P0PCQ5</accession>
<dbReference type="EMBL" id="CAKOFQ010006827">
    <property type="protein sequence ID" value="CAH1974564.1"/>
    <property type="molecule type" value="Genomic_DNA"/>
</dbReference>
<evidence type="ECO:0000313" key="2">
    <source>
        <dbReference type="EMBL" id="CAH1974564.1"/>
    </source>
</evidence>
<keyword evidence="3" id="KW-1185">Reference proteome</keyword>
<keyword evidence="1" id="KW-0812">Transmembrane</keyword>